<comment type="subcellular location">
    <subcellularLocation>
        <location evidence="1">Cell membrane</location>
        <topology evidence="1">Single-pass type II membrane protein</topology>
    </subcellularLocation>
</comment>
<dbReference type="InterPro" id="IPR000718">
    <property type="entry name" value="Peptidase_M13"/>
</dbReference>
<dbReference type="EMBL" id="OU896711">
    <property type="protein sequence ID" value="CAG9821764.1"/>
    <property type="molecule type" value="Genomic_DNA"/>
</dbReference>
<reference evidence="4" key="2">
    <citation type="submission" date="2022-10" db="EMBL/GenBank/DDBJ databases">
        <authorList>
            <consortium name="ENA_rothamsted_submissions"/>
            <consortium name="culmorum"/>
            <person name="King R."/>
        </authorList>
    </citation>
    <scope>NUCLEOTIDE SEQUENCE</scope>
</reference>
<dbReference type="AlphaFoldDB" id="A0A9N9SH35"/>
<dbReference type="InterPro" id="IPR008753">
    <property type="entry name" value="Peptidase_M13_N"/>
</dbReference>
<dbReference type="GO" id="GO:0016485">
    <property type="term" value="P:protein processing"/>
    <property type="evidence" value="ECO:0007669"/>
    <property type="project" value="TreeGrafter"/>
</dbReference>
<reference evidence="4" key="1">
    <citation type="submission" date="2022-01" db="EMBL/GenBank/DDBJ databases">
        <authorList>
            <person name="King R."/>
        </authorList>
    </citation>
    <scope>NUCLEOTIDE SEQUENCE</scope>
</reference>
<sequence length="311" mass="36063">MPGQNTIRISPSGLGLPDKEYYYRDLDDPVQTAYREYIRDIVIYLGSPRNEATKFGTDMFFYEKRIAEITPDRISLRNPITTYNAISLQELKQTNPIQFFDILQAMYPESNITVNTEVIVTSMEYLGQISQIIATTDRKTMNGYLMWTLVREYIPYLSTSYTSALDTFNSALYGTQEPLERWEMCARLVRKFMGLATSNRQELLNPITNFTTEIIGDEFNSILNIVKSKIIKYQNSELLYNHLKSKKKLEEKMLNKASEEDTILSYALAEVPKVEYSPSDNAVIIPRSLLVEPFFDEKYPRLVANIFVNYR</sequence>
<evidence type="ECO:0000313" key="4">
    <source>
        <dbReference type="EMBL" id="CAG9821764.1"/>
    </source>
</evidence>
<dbReference type="InterPro" id="IPR042089">
    <property type="entry name" value="Peptidase_M13_dom_2"/>
</dbReference>
<dbReference type="Proteomes" id="UP001153737">
    <property type="component" value="Chromosome 5"/>
</dbReference>
<keyword evidence="5" id="KW-1185">Reference proteome</keyword>
<dbReference type="OrthoDB" id="7867452at2759"/>
<name>A0A9N9SH35_PHACE</name>
<gene>
    <name evidence="4" type="ORF">PHAECO_LOCUS9770</name>
</gene>
<protein>
    <recommendedName>
        <fullName evidence="3">Peptidase M13 N-terminal domain-containing protein</fullName>
    </recommendedName>
</protein>
<evidence type="ECO:0000256" key="2">
    <source>
        <dbReference type="ARBA" id="ARBA00007357"/>
    </source>
</evidence>
<organism evidence="4 5">
    <name type="scientific">Phaedon cochleariae</name>
    <name type="common">Mustard beetle</name>
    <dbReference type="NCBI Taxonomy" id="80249"/>
    <lineage>
        <taxon>Eukaryota</taxon>
        <taxon>Metazoa</taxon>
        <taxon>Ecdysozoa</taxon>
        <taxon>Arthropoda</taxon>
        <taxon>Hexapoda</taxon>
        <taxon>Insecta</taxon>
        <taxon>Pterygota</taxon>
        <taxon>Neoptera</taxon>
        <taxon>Endopterygota</taxon>
        <taxon>Coleoptera</taxon>
        <taxon>Polyphaga</taxon>
        <taxon>Cucujiformia</taxon>
        <taxon>Chrysomeloidea</taxon>
        <taxon>Chrysomelidae</taxon>
        <taxon>Chrysomelinae</taxon>
        <taxon>Chrysomelini</taxon>
        <taxon>Phaedon</taxon>
    </lineage>
</organism>
<evidence type="ECO:0000259" key="3">
    <source>
        <dbReference type="Pfam" id="PF05649"/>
    </source>
</evidence>
<accession>A0A9N9SH35</accession>
<dbReference type="PANTHER" id="PTHR11733:SF240">
    <property type="entry name" value="GH14155P-RELATED"/>
    <property type="match status" value="1"/>
</dbReference>
<dbReference type="Gene3D" id="1.10.1380.10">
    <property type="entry name" value="Neutral endopeptidase , domain2"/>
    <property type="match status" value="1"/>
</dbReference>
<dbReference type="GO" id="GO:0005886">
    <property type="term" value="C:plasma membrane"/>
    <property type="evidence" value="ECO:0007669"/>
    <property type="project" value="UniProtKB-SubCell"/>
</dbReference>
<dbReference type="PROSITE" id="PS51885">
    <property type="entry name" value="NEPRILYSIN"/>
    <property type="match status" value="1"/>
</dbReference>
<feature type="domain" description="Peptidase M13 N-terminal" evidence="3">
    <location>
        <begin position="3"/>
        <end position="198"/>
    </location>
</feature>
<evidence type="ECO:0000256" key="1">
    <source>
        <dbReference type="ARBA" id="ARBA00004401"/>
    </source>
</evidence>
<dbReference type="PANTHER" id="PTHR11733">
    <property type="entry name" value="ZINC METALLOPROTEASE FAMILY M13 NEPRILYSIN-RELATED"/>
    <property type="match status" value="1"/>
</dbReference>
<proteinExistence type="inferred from homology"/>
<evidence type="ECO:0000313" key="5">
    <source>
        <dbReference type="Proteomes" id="UP001153737"/>
    </source>
</evidence>
<dbReference type="GO" id="GO:0004222">
    <property type="term" value="F:metalloendopeptidase activity"/>
    <property type="evidence" value="ECO:0007669"/>
    <property type="project" value="InterPro"/>
</dbReference>
<dbReference type="SUPFAM" id="SSF55486">
    <property type="entry name" value="Metalloproteases ('zincins'), catalytic domain"/>
    <property type="match status" value="1"/>
</dbReference>
<comment type="similarity">
    <text evidence="2">Belongs to the peptidase M13 family.</text>
</comment>
<dbReference type="Pfam" id="PF05649">
    <property type="entry name" value="Peptidase_M13_N"/>
    <property type="match status" value="1"/>
</dbReference>